<evidence type="ECO:0000313" key="1">
    <source>
        <dbReference type="EMBL" id="KAK7076096.1"/>
    </source>
</evidence>
<name>A0AAN8X172_HALRR</name>
<sequence>MTGTKYVENVCCIHSWKKANIRKHFSKNTVTSSARRLSDSEKCPHHHSAQALLGTLKVVGVSSTPIAIETLAHTL</sequence>
<keyword evidence="2" id="KW-1185">Reference proteome</keyword>
<evidence type="ECO:0000313" key="2">
    <source>
        <dbReference type="Proteomes" id="UP001381693"/>
    </source>
</evidence>
<dbReference type="Proteomes" id="UP001381693">
    <property type="component" value="Unassembled WGS sequence"/>
</dbReference>
<reference evidence="1 2" key="1">
    <citation type="submission" date="2023-11" db="EMBL/GenBank/DDBJ databases">
        <title>Halocaridina rubra genome assembly.</title>
        <authorList>
            <person name="Smith C."/>
        </authorList>
    </citation>
    <scope>NUCLEOTIDE SEQUENCE [LARGE SCALE GENOMIC DNA]</scope>
    <source>
        <strain evidence="1">EP-1</strain>
        <tissue evidence="1">Whole</tissue>
    </source>
</reference>
<comment type="caution">
    <text evidence="1">The sequence shown here is derived from an EMBL/GenBank/DDBJ whole genome shotgun (WGS) entry which is preliminary data.</text>
</comment>
<dbReference type="AlphaFoldDB" id="A0AAN8X172"/>
<proteinExistence type="predicted"/>
<protein>
    <submittedName>
        <fullName evidence="1">Uncharacterized protein</fullName>
    </submittedName>
</protein>
<gene>
    <name evidence="1" type="ORF">SK128_000108</name>
</gene>
<organism evidence="1 2">
    <name type="scientific">Halocaridina rubra</name>
    <name type="common">Hawaiian red shrimp</name>
    <dbReference type="NCBI Taxonomy" id="373956"/>
    <lineage>
        <taxon>Eukaryota</taxon>
        <taxon>Metazoa</taxon>
        <taxon>Ecdysozoa</taxon>
        <taxon>Arthropoda</taxon>
        <taxon>Crustacea</taxon>
        <taxon>Multicrustacea</taxon>
        <taxon>Malacostraca</taxon>
        <taxon>Eumalacostraca</taxon>
        <taxon>Eucarida</taxon>
        <taxon>Decapoda</taxon>
        <taxon>Pleocyemata</taxon>
        <taxon>Caridea</taxon>
        <taxon>Atyoidea</taxon>
        <taxon>Atyidae</taxon>
        <taxon>Halocaridina</taxon>
    </lineage>
</organism>
<accession>A0AAN8X172</accession>
<dbReference type="EMBL" id="JAXCGZ010009857">
    <property type="protein sequence ID" value="KAK7076096.1"/>
    <property type="molecule type" value="Genomic_DNA"/>
</dbReference>